<dbReference type="Pfam" id="PF00454">
    <property type="entry name" value="PI3_PI4_kinase"/>
    <property type="match status" value="1"/>
</dbReference>
<evidence type="ECO:0000256" key="3">
    <source>
        <dbReference type="ARBA" id="ARBA00022741"/>
    </source>
</evidence>
<dbReference type="PANTHER" id="PTHR45800:SF11">
    <property type="entry name" value="PHOSPHATIDYLINOSITOL 3-KINASE-RELATED PROTEIN KINASE"/>
    <property type="match status" value="1"/>
</dbReference>
<feature type="domain" description="PI3K/PI4K catalytic" evidence="8">
    <location>
        <begin position="146"/>
        <end position="483"/>
    </location>
</feature>
<accession>A0A6U6DMY9</accession>
<evidence type="ECO:0000259" key="7">
    <source>
        <dbReference type="PROSITE" id="PS50053"/>
    </source>
</evidence>
<evidence type="ECO:0000256" key="5">
    <source>
        <dbReference type="ARBA" id="ARBA00022840"/>
    </source>
</evidence>
<feature type="domain" description="Ubiquitin-like" evidence="7">
    <location>
        <begin position="19"/>
        <end position="102"/>
    </location>
</feature>
<sequence>MSESHNSKLRDAPSHGPDLKIFVRDVADKQGRKRPLIVKTWSTIKDVKDALQQHLHVPSSAQRLFFGPLLTSGGELPNYRSLHDAGIYRSGETLLLDIKGGSEVASISSLKKSAVSDICVSSSFLDLTPKSLRRTVQQSRRGFALGLKPDLVLDGSGGTYYLHDARKVRVAVFKPADEEPYAENNPRGYIRQGVTSLSDDFAFGFDDAESGMRAGISPGEACVREVAAFLLDHSGFSSVPATTLAEARHPAFNTNGARLKVIEGGASVGSHSLSFSSASISPTQGLPKKVGSIQEFVNAECSMDDLSPSKLTVNEVHKIAVLDIRLLNADRNSANLLCRRRPEDPDYIELIPIDHGYCLRTVSDVSWFDWCWLDWPQTKKPLSKKTREYILGLDIEADVRVLRERLHIRSEALDYFRASSTLLKAGVQAGLTLYDIAVLCCRNDDAGEVPSRLEGLMSMATELTTAAIENGRWHHAAATRALAEQLLPGNVLPLPHHQSRAEKKSSLGSIGKSSPAALFFKSASSTNLSSFMSEDSENRSPRLAPPAMAQSSGSDSSSDTGDATADQDECEEWAARVFADVSLDNEQPMMSSRLGRSDSQCSDASGNSDNSSNLSSSPVGFWYIRPGSKPVDKEEKDVTWSPHISPRTSSVGISLSSFPSCVSPKTLIPPANHSKGLALTSSVRFEVSPVFLPPPPPPDVPDLELNAQENFNSPVITRTVKRSQSYSAFSYGGDIQKNQMQTKSVLRPSSSISDDDEKVHEYYIKFIDLLVTRETAAASARQRKALSGS</sequence>
<feature type="compositionally biased region" description="Low complexity" evidence="6">
    <location>
        <begin position="550"/>
        <end position="564"/>
    </location>
</feature>
<name>A0A6U6DMY9_9STRA</name>
<dbReference type="InterPro" id="IPR000626">
    <property type="entry name" value="Ubiquitin-like_dom"/>
</dbReference>
<evidence type="ECO:0000313" key="9">
    <source>
        <dbReference type="EMBL" id="CAE2222151.1"/>
    </source>
</evidence>
<evidence type="ECO:0000256" key="1">
    <source>
        <dbReference type="ARBA" id="ARBA00008941"/>
    </source>
</evidence>
<evidence type="ECO:0000256" key="6">
    <source>
        <dbReference type="SAM" id="MobiDB-lite"/>
    </source>
</evidence>
<keyword evidence="2" id="KW-0808">Transferase</keyword>
<dbReference type="GO" id="GO:0016301">
    <property type="term" value="F:kinase activity"/>
    <property type="evidence" value="ECO:0007669"/>
    <property type="project" value="UniProtKB-KW"/>
</dbReference>
<comment type="similarity">
    <text evidence="1">Belongs to the PI3/PI4-kinase family. Type II PI4K subfamily.</text>
</comment>
<dbReference type="InterPro" id="IPR029071">
    <property type="entry name" value="Ubiquitin-like_domsf"/>
</dbReference>
<evidence type="ECO:0000256" key="4">
    <source>
        <dbReference type="ARBA" id="ARBA00022777"/>
    </source>
</evidence>
<organism evidence="9">
    <name type="scientific">Odontella aurita</name>
    <dbReference type="NCBI Taxonomy" id="265563"/>
    <lineage>
        <taxon>Eukaryota</taxon>
        <taxon>Sar</taxon>
        <taxon>Stramenopiles</taxon>
        <taxon>Ochrophyta</taxon>
        <taxon>Bacillariophyta</taxon>
        <taxon>Mediophyceae</taxon>
        <taxon>Biddulphiophycidae</taxon>
        <taxon>Eupodiscales</taxon>
        <taxon>Odontellaceae</taxon>
        <taxon>Odontella</taxon>
    </lineage>
</organism>
<protein>
    <submittedName>
        <fullName evidence="9">Uncharacterized protein</fullName>
    </submittedName>
</protein>
<dbReference type="SUPFAM" id="SSF54236">
    <property type="entry name" value="Ubiquitin-like"/>
    <property type="match status" value="1"/>
</dbReference>
<evidence type="ECO:0000313" key="10">
    <source>
        <dbReference type="EMBL" id="CAE2222155.1"/>
    </source>
</evidence>
<dbReference type="GO" id="GO:0005524">
    <property type="term" value="F:ATP binding"/>
    <property type="evidence" value="ECO:0007669"/>
    <property type="project" value="UniProtKB-KW"/>
</dbReference>
<keyword evidence="4" id="KW-0418">Kinase</keyword>
<dbReference type="EMBL" id="HBKQ01012825">
    <property type="protein sequence ID" value="CAE2222151.1"/>
    <property type="molecule type" value="Transcribed_RNA"/>
</dbReference>
<evidence type="ECO:0000256" key="2">
    <source>
        <dbReference type="ARBA" id="ARBA00022679"/>
    </source>
</evidence>
<feature type="region of interest" description="Disordered" evidence="6">
    <location>
        <begin position="530"/>
        <end position="567"/>
    </location>
</feature>
<dbReference type="Gene3D" id="3.10.20.90">
    <property type="entry name" value="Phosphatidylinositol 3-kinase Catalytic Subunit, Chain A, domain 1"/>
    <property type="match status" value="1"/>
</dbReference>
<proteinExistence type="inferred from homology"/>
<dbReference type="AlphaFoldDB" id="A0A6U6DMY9"/>
<feature type="compositionally biased region" description="Low complexity" evidence="6">
    <location>
        <begin position="602"/>
        <end position="615"/>
    </location>
</feature>
<keyword evidence="3" id="KW-0547">Nucleotide-binding</keyword>
<dbReference type="PROSITE" id="PS50290">
    <property type="entry name" value="PI3_4_KINASE_3"/>
    <property type="match status" value="1"/>
</dbReference>
<dbReference type="InterPro" id="IPR044571">
    <property type="entry name" value="P4KG1-8"/>
</dbReference>
<dbReference type="EMBL" id="HBKQ01012827">
    <property type="protein sequence ID" value="CAE2222155.1"/>
    <property type="molecule type" value="Transcribed_RNA"/>
</dbReference>
<dbReference type="InterPro" id="IPR000403">
    <property type="entry name" value="PI3/4_kinase_cat_dom"/>
</dbReference>
<reference evidence="9" key="1">
    <citation type="submission" date="2021-01" db="EMBL/GenBank/DDBJ databases">
        <authorList>
            <person name="Corre E."/>
            <person name="Pelletier E."/>
            <person name="Niang G."/>
            <person name="Scheremetjew M."/>
            <person name="Finn R."/>
            <person name="Kale V."/>
            <person name="Holt S."/>
            <person name="Cochrane G."/>
            <person name="Meng A."/>
            <person name="Brown T."/>
            <person name="Cohen L."/>
        </authorList>
    </citation>
    <scope>NUCLEOTIDE SEQUENCE</scope>
    <source>
        <strain evidence="9">Isolate 1302-5</strain>
    </source>
</reference>
<gene>
    <name evidence="9" type="ORF">OAUR00152_LOCUS8765</name>
    <name evidence="10" type="ORF">OAUR00152_LOCUS8767</name>
</gene>
<evidence type="ECO:0000259" key="8">
    <source>
        <dbReference type="PROSITE" id="PS50290"/>
    </source>
</evidence>
<dbReference type="CDD" id="cd17039">
    <property type="entry name" value="Ubl_ubiquitin_like"/>
    <property type="match status" value="1"/>
</dbReference>
<dbReference type="PANTHER" id="PTHR45800">
    <property type="entry name" value="PHOSPHATIDYLINOSITOL 4-KINASE GAMMA"/>
    <property type="match status" value="1"/>
</dbReference>
<feature type="region of interest" description="Disordered" evidence="6">
    <location>
        <begin position="584"/>
        <end position="615"/>
    </location>
</feature>
<dbReference type="PROSITE" id="PS50053">
    <property type="entry name" value="UBIQUITIN_2"/>
    <property type="match status" value="1"/>
</dbReference>
<keyword evidence="5" id="KW-0067">ATP-binding</keyword>